<dbReference type="RefSeq" id="WP_084017308.1">
    <property type="nucleotide sequence ID" value="NZ_FWXS01000005.1"/>
</dbReference>
<organism evidence="1 2">
    <name type="scientific">Moheibacter sediminis</name>
    <dbReference type="NCBI Taxonomy" id="1434700"/>
    <lineage>
        <taxon>Bacteria</taxon>
        <taxon>Pseudomonadati</taxon>
        <taxon>Bacteroidota</taxon>
        <taxon>Flavobacteriia</taxon>
        <taxon>Flavobacteriales</taxon>
        <taxon>Weeksellaceae</taxon>
        <taxon>Moheibacter</taxon>
    </lineage>
</organism>
<evidence type="ECO:0008006" key="3">
    <source>
        <dbReference type="Google" id="ProtNLM"/>
    </source>
</evidence>
<keyword evidence="2" id="KW-1185">Reference proteome</keyword>
<name>A0A1W2AVF9_9FLAO</name>
<evidence type="ECO:0000313" key="1">
    <source>
        <dbReference type="EMBL" id="SMC64604.1"/>
    </source>
</evidence>
<dbReference type="OrthoDB" id="679321at2"/>
<dbReference type="AlphaFoldDB" id="A0A1W2AVF9"/>
<protein>
    <recommendedName>
        <fullName evidence="3">Ricin B lectin domain-containing protein</fullName>
    </recommendedName>
</protein>
<dbReference type="SUPFAM" id="SSF50370">
    <property type="entry name" value="Ricin B-like lectins"/>
    <property type="match status" value="1"/>
</dbReference>
<dbReference type="Proteomes" id="UP000192393">
    <property type="component" value="Unassembled WGS sequence"/>
</dbReference>
<reference evidence="1 2" key="1">
    <citation type="submission" date="2017-04" db="EMBL/GenBank/DDBJ databases">
        <authorList>
            <person name="Afonso C.L."/>
            <person name="Miller P.J."/>
            <person name="Scott M.A."/>
            <person name="Spackman E."/>
            <person name="Goraichik I."/>
            <person name="Dimitrov K.M."/>
            <person name="Suarez D.L."/>
            <person name="Swayne D.E."/>
        </authorList>
    </citation>
    <scope>NUCLEOTIDE SEQUENCE [LARGE SCALE GENOMIC DNA]</scope>
    <source>
        <strain evidence="1 2">CGMCC 1.12708</strain>
    </source>
</reference>
<dbReference type="Gene3D" id="2.80.10.50">
    <property type="match status" value="1"/>
</dbReference>
<dbReference type="InterPro" id="IPR035992">
    <property type="entry name" value="Ricin_B-like_lectins"/>
</dbReference>
<proteinExistence type="predicted"/>
<sequence length="162" mass="18942">MKSIQLIIAILFSIGIFSGLEAQVKNDAALKKGIYYIVNANGLALEPIHESVRSNVFLKKFTKSGMQKWEVIPQKDGSYLFKFYESEFYLEPYPPNRDHTPYIDEKSSFTLQKVSDSSTQWNIKSKTLRGDAMRSYHDYFDEIRFEPLENDKKFKWEFISAE</sequence>
<accession>A0A1W2AVF9</accession>
<dbReference type="EMBL" id="FWXS01000005">
    <property type="protein sequence ID" value="SMC64604.1"/>
    <property type="molecule type" value="Genomic_DNA"/>
</dbReference>
<dbReference type="STRING" id="1434700.SAMN06296427_105100"/>
<gene>
    <name evidence="1" type="ORF">SAMN06296427_105100</name>
</gene>
<evidence type="ECO:0000313" key="2">
    <source>
        <dbReference type="Proteomes" id="UP000192393"/>
    </source>
</evidence>